<dbReference type="eggNOG" id="ENOG5031UJV">
    <property type="taxonomic scope" value="Bacteria"/>
</dbReference>
<evidence type="ECO:0000313" key="2">
    <source>
        <dbReference type="Proteomes" id="UP000013261"/>
    </source>
</evidence>
<dbReference type="AlphaFoldDB" id="N9MFY0"/>
<proteinExistence type="predicted"/>
<protein>
    <submittedName>
        <fullName evidence="1">Uncharacterized protein</fullName>
    </submittedName>
</protein>
<evidence type="ECO:0000313" key="1">
    <source>
        <dbReference type="EMBL" id="ENW92105.1"/>
    </source>
</evidence>
<name>N9MFY0_9GAMM</name>
<comment type="caution">
    <text evidence="1">The sequence shown here is derived from an EMBL/GenBank/DDBJ whole genome shotgun (WGS) entry which is preliminary data.</text>
</comment>
<dbReference type="Proteomes" id="UP000013261">
    <property type="component" value="Unassembled WGS sequence"/>
</dbReference>
<dbReference type="OrthoDB" id="5518417at2"/>
<dbReference type="PATRIC" id="fig|1217703.3.peg.1981"/>
<reference evidence="1 2" key="1">
    <citation type="submission" date="2013-02" db="EMBL/GenBank/DDBJ databases">
        <title>The Genome Sequence of Acinetobacter sp. ANC 4105.</title>
        <authorList>
            <consortium name="The Broad Institute Genome Sequencing Platform"/>
            <consortium name="The Broad Institute Genome Sequencing Center for Infectious Disease"/>
            <person name="Cerqueira G."/>
            <person name="Feldgarden M."/>
            <person name="Courvalin P."/>
            <person name="Perichon B."/>
            <person name="Grillot-Courvalin C."/>
            <person name="Clermont D."/>
            <person name="Rocha E."/>
            <person name="Yoon E.-J."/>
            <person name="Nemec A."/>
            <person name="Walker B."/>
            <person name="Young S.K."/>
            <person name="Zeng Q."/>
            <person name="Gargeya S."/>
            <person name="Fitzgerald M."/>
            <person name="Haas B."/>
            <person name="Abouelleil A."/>
            <person name="Alvarado L."/>
            <person name="Arachchi H.M."/>
            <person name="Berlin A.M."/>
            <person name="Chapman S.B."/>
            <person name="Dewar J."/>
            <person name="Goldberg J."/>
            <person name="Griggs A."/>
            <person name="Gujja S."/>
            <person name="Hansen M."/>
            <person name="Howarth C."/>
            <person name="Imamovic A."/>
            <person name="Larimer J."/>
            <person name="McCowan C."/>
            <person name="Murphy C."/>
            <person name="Neiman D."/>
            <person name="Pearson M."/>
            <person name="Priest M."/>
            <person name="Roberts A."/>
            <person name="Saif S."/>
            <person name="Shea T."/>
            <person name="Sisk P."/>
            <person name="Sykes S."/>
            <person name="Wortman J."/>
            <person name="Nusbaum C."/>
            <person name="Birren B."/>
        </authorList>
    </citation>
    <scope>NUCLEOTIDE SEQUENCE [LARGE SCALE GENOMIC DNA]</scope>
    <source>
        <strain evidence="1 2">ANC 4105</strain>
    </source>
</reference>
<sequence length="259" mass="30333">MKLGICKLCCEEKELQRSHVIGKTVFSRILRKSIGNAGISICLKYKKISKSNDTWDSKLLCKSCESFFNRKFEDYSIHVLRKEQKGVDTTESDLGMFFKNINQYRLILYICSIYWRAAYSSHECYNGIVIERGVSQYLINVFKDKCDLNPKTISARIRLLADENVGKLSEYPVSMIVNPYHRLKEKGYVFCMAFEGYFFELFINSTSFKERLKPGYLNRKEKTLFIPLVYIKDIPEIAEIIKQARGIHEDSPEKEKYRL</sequence>
<keyword evidence="2" id="KW-1185">Reference proteome</keyword>
<accession>N9MFY0</accession>
<dbReference type="RefSeq" id="WP_005188450.1">
    <property type="nucleotide sequence ID" value="NZ_KB850050.1"/>
</dbReference>
<dbReference type="EMBL" id="APRL01000013">
    <property type="protein sequence ID" value="ENW92105.1"/>
    <property type="molecule type" value="Genomic_DNA"/>
</dbReference>
<dbReference type="HOGENOM" id="CLU_076519_0_0_6"/>
<gene>
    <name evidence="1" type="ORF">F904_02043</name>
</gene>
<organism evidence="1 2">
    <name type="scientific">Acinetobacter dispersus</name>
    <dbReference type="NCBI Taxonomy" id="70348"/>
    <lineage>
        <taxon>Bacteria</taxon>
        <taxon>Pseudomonadati</taxon>
        <taxon>Pseudomonadota</taxon>
        <taxon>Gammaproteobacteria</taxon>
        <taxon>Moraxellales</taxon>
        <taxon>Moraxellaceae</taxon>
        <taxon>Acinetobacter</taxon>
    </lineage>
</organism>